<sequence length="89" mass="10404">MTTFELKRSILQDINALMDDEAAMRRISRYIRRLRNSTSTKDVAHEDMIPYTMNELHERIDKAEKAIIEGNVIDSETEDAKLADFMRTL</sequence>
<name>A0A0P0GKN7_9BACE</name>
<organism evidence="1 2">
    <name type="scientific">Bacteroides cellulosilyticus</name>
    <dbReference type="NCBI Taxonomy" id="246787"/>
    <lineage>
        <taxon>Bacteria</taxon>
        <taxon>Pseudomonadati</taxon>
        <taxon>Bacteroidota</taxon>
        <taxon>Bacteroidia</taxon>
        <taxon>Bacteroidales</taxon>
        <taxon>Bacteroidaceae</taxon>
        <taxon>Bacteroides</taxon>
    </lineage>
</organism>
<dbReference type="KEGG" id="bcel:BcellWH2_00363"/>
<evidence type="ECO:0000313" key="2">
    <source>
        <dbReference type="Proteomes" id="UP000061809"/>
    </source>
</evidence>
<dbReference type="PATRIC" id="fig|246787.4.peg.381"/>
<dbReference type="EMBL" id="CP012801">
    <property type="protein sequence ID" value="ALJ57638.1"/>
    <property type="molecule type" value="Genomic_DNA"/>
</dbReference>
<reference evidence="1 2" key="1">
    <citation type="journal article" date="2015" name="Science">
        <title>Genetic determinants of in vivo fitness and diet responsiveness in multiple human gut Bacteroides.</title>
        <authorList>
            <person name="Wu M."/>
            <person name="McNulty N.P."/>
            <person name="Rodionov D.A."/>
            <person name="Khoroshkin M.S."/>
            <person name="Griffin N.W."/>
            <person name="Cheng J."/>
            <person name="Latreille P."/>
            <person name="Kerstetter R.A."/>
            <person name="Terrapon N."/>
            <person name="Henrissat B."/>
            <person name="Osterman A.L."/>
            <person name="Gordon J.I."/>
        </authorList>
    </citation>
    <scope>NUCLEOTIDE SEQUENCE [LARGE SCALE GENOMIC DNA]</scope>
    <source>
        <strain evidence="1 2">WH2</strain>
    </source>
</reference>
<gene>
    <name evidence="1" type="ORF">BcellWH2_00363</name>
</gene>
<dbReference type="Proteomes" id="UP000061809">
    <property type="component" value="Chromosome"/>
</dbReference>
<dbReference type="RefSeq" id="WP_029328509.1">
    <property type="nucleotide sequence ID" value="NZ_CP012801.1"/>
</dbReference>
<protein>
    <submittedName>
        <fullName evidence="1">Uncharacterized protein</fullName>
    </submittedName>
</protein>
<dbReference type="AlphaFoldDB" id="A0A0P0GKN7"/>
<accession>A0A0P0GKN7</accession>
<proteinExistence type="predicted"/>
<evidence type="ECO:0000313" key="1">
    <source>
        <dbReference type="EMBL" id="ALJ57638.1"/>
    </source>
</evidence>